<dbReference type="GO" id="GO:0016052">
    <property type="term" value="P:carbohydrate catabolic process"/>
    <property type="evidence" value="ECO:0007669"/>
    <property type="project" value="TreeGrafter"/>
</dbReference>
<dbReference type="SUPFAM" id="SSF51604">
    <property type="entry name" value="Enolase C-terminal domain-like"/>
    <property type="match status" value="1"/>
</dbReference>
<keyword evidence="7" id="KW-1185">Reference proteome</keyword>
<dbReference type="Gene3D" id="3.20.20.120">
    <property type="entry name" value="Enolase-like C-terminal domain"/>
    <property type="match status" value="1"/>
</dbReference>
<proteinExistence type="predicted"/>
<feature type="transmembrane region" description="Helical" evidence="4">
    <location>
        <begin position="30"/>
        <end position="54"/>
    </location>
</feature>
<dbReference type="SMART" id="SM00922">
    <property type="entry name" value="MR_MLE"/>
    <property type="match status" value="1"/>
</dbReference>
<evidence type="ECO:0000313" key="7">
    <source>
        <dbReference type="Proteomes" id="UP000694555"/>
    </source>
</evidence>
<dbReference type="InterPro" id="IPR046945">
    <property type="entry name" value="RHMD-like"/>
</dbReference>
<dbReference type="InterPro" id="IPR013342">
    <property type="entry name" value="Mandelate_racemase_C"/>
</dbReference>
<keyword evidence="3" id="KW-0460">Magnesium</keyword>
<dbReference type="GO" id="GO:0000287">
    <property type="term" value="F:magnesium ion binding"/>
    <property type="evidence" value="ECO:0007669"/>
    <property type="project" value="TreeGrafter"/>
</dbReference>
<reference evidence="6" key="1">
    <citation type="submission" date="2025-08" db="UniProtKB">
        <authorList>
            <consortium name="Ensembl"/>
        </authorList>
    </citation>
    <scope>IDENTIFICATION</scope>
</reference>
<dbReference type="PANTHER" id="PTHR13794:SF58">
    <property type="entry name" value="MITOCHONDRIAL ENOLASE SUPERFAMILY MEMBER 1"/>
    <property type="match status" value="1"/>
</dbReference>
<accession>A0A8B9Z1T3</accession>
<organism evidence="6 7">
    <name type="scientific">Buteo japonicus</name>
    <dbReference type="NCBI Taxonomy" id="224669"/>
    <lineage>
        <taxon>Eukaryota</taxon>
        <taxon>Metazoa</taxon>
        <taxon>Chordata</taxon>
        <taxon>Craniata</taxon>
        <taxon>Vertebrata</taxon>
        <taxon>Euteleostomi</taxon>
        <taxon>Archelosauria</taxon>
        <taxon>Archosauria</taxon>
        <taxon>Dinosauria</taxon>
        <taxon>Saurischia</taxon>
        <taxon>Theropoda</taxon>
        <taxon>Coelurosauria</taxon>
        <taxon>Aves</taxon>
        <taxon>Neognathae</taxon>
        <taxon>Neoaves</taxon>
        <taxon>Telluraves</taxon>
        <taxon>Accipitrimorphae</taxon>
        <taxon>Accipitriformes</taxon>
        <taxon>Accipitridae</taxon>
        <taxon>Accipitrinae</taxon>
        <taxon>Buteo</taxon>
    </lineage>
</organism>
<keyword evidence="4" id="KW-0472">Membrane</keyword>
<keyword evidence="4" id="KW-1133">Transmembrane helix</keyword>
<evidence type="ECO:0000256" key="4">
    <source>
        <dbReference type="SAM" id="Phobius"/>
    </source>
</evidence>
<evidence type="ECO:0000256" key="2">
    <source>
        <dbReference type="ARBA" id="ARBA00022723"/>
    </source>
</evidence>
<dbReference type="Ensembl" id="ENSBJAT00000000756.1">
    <property type="protein sequence ID" value="ENSBJAP00000000735.1"/>
    <property type="gene ID" value="ENSBJAG00000000581.1"/>
</dbReference>
<dbReference type="Proteomes" id="UP000694555">
    <property type="component" value="Unplaced"/>
</dbReference>
<keyword evidence="2" id="KW-0479">Metal-binding</keyword>
<dbReference type="InterPro" id="IPR036849">
    <property type="entry name" value="Enolase-like_C_sf"/>
</dbReference>
<dbReference type="GO" id="GO:0016836">
    <property type="term" value="F:hydro-lyase activity"/>
    <property type="evidence" value="ECO:0007669"/>
    <property type="project" value="TreeGrafter"/>
</dbReference>
<feature type="domain" description="Mandelate racemase/muconate lactonizing enzyme C-terminal" evidence="5">
    <location>
        <begin position="159"/>
        <end position="249"/>
    </location>
</feature>
<reference evidence="6" key="2">
    <citation type="submission" date="2025-09" db="UniProtKB">
        <authorList>
            <consortium name="Ensembl"/>
        </authorList>
    </citation>
    <scope>IDENTIFICATION</scope>
</reference>
<dbReference type="Pfam" id="PF13378">
    <property type="entry name" value="MR_MLE_C"/>
    <property type="match status" value="1"/>
</dbReference>
<evidence type="ECO:0000313" key="6">
    <source>
        <dbReference type="Ensembl" id="ENSBJAP00000000735.1"/>
    </source>
</evidence>
<dbReference type="InterPro" id="IPR029065">
    <property type="entry name" value="Enolase_C-like"/>
</dbReference>
<name>A0A8B9Z1T3_9AVES</name>
<protein>
    <submittedName>
        <fullName evidence="6">Enolase superfamily member 1</fullName>
    </submittedName>
</protein>
<keyword evidence="4" id="KW-0812">Transmembrane</keyword>
<dbReference type="PANTHER" id="PTHR13794">
    <property type="entry name" value="ENOLASE SUPERFAMILY, MANDELATE RACEMASE"/>
    <property type="match status" value="1"/>
</dbReference>
<comment type="cofactor">
    <cofactor evidence="1">
        <name>Mg(2+)</name>
        <dbReference type="ChEBI" id="CHEBI:18420"/>
    </cofactor>
</comment>
<evidence type="ECO:0000259" key="5">
    <source>
        <dbReference type="SMART" id="SM00922"/>
    </source>
</evidence>
<evidence type="ECO:0000256" key="3">
    <source>
        <dbReference type="ARBA" id="ARBA00022842"/>
    </source>
</evidence>
<evidence type="ECO:0000256" key="1">
    <source>
        <dbReference type="ARBA" id="ARBA00001946"/>
    </source>
</evidence>
<sequence length="361" mass="41230">VGRGVPSRLSVGEVVECQVPGGEQLHCASLFLYILLLLLLLLLLFLCVVPVNFICSVKAFFSHVVNGDMGEIVNNFGDFYRELTSERQLCWVRHIGGAAVKRTFMWKLLVDMDAKQLLFCMDFRYITDVLTDEEAYKEQMLKHGYLTYTTSCAWLGYSDQQLKQALREGWTMFRVKVGADLQVDICRCRFVGEMIGPDKIMMLDANKQWEIKEAIEWVTKPSEFKPLWIKEPTFPDEDMPFQTGHANISKALALLEIGVATREHDRVIFKQLLQANALSYLQIDSCRLGSVNENLSVLLMAKKFRSKALENAYGLRGLSELVQHLIIFNYILVSESLESRLVIQNTPVAIDYSDSSFFFFS</sequence>
<dbReference type="AlphaFoldDB" id="A0A8B9Z1T3"/>